<keyword evidence="3" id="KW-1185">Reference proteome</keyword>
<protein>
    <submittedName>
        <fullName evidence="2">Uncharacterized protein</fullName>
    </submittedName>
</protein>
<feature type="compositionally biased region" description="Basic residues" evidence="1">
    <location>
        <begin position="115"/>
        <end position="124"/>
    </location>
</feature>
<feature type="region of interest" description="Disordered" evidence="1">
    <location>
        <begin position="102"/>
        <end position="124"/>
    </location>
</feature>
<reference evidence="2" key="1">
    <citation type="journal article" date="2022" name="Int. J. Mol. Sci.">
        <title>Draft Genome of Tanacetum Coccineum: Genomic Comparison of Closely Related Tanacetum-Family Plants.</title>
        <authorList>
            <person name="Yamashiro T."/>
            <person name="Shiraishi A."/>
            <person name="Nakayama K."/>
            <person name="Satake H."/>
        </authorList>
    </citation>
    <scope>NUCLEOTIDE SEQUENCE</scope>
</reference>
<name>A0ABQ5ASZ6_9ASTR</name>
<reference evidence="2" key="2">
    <citation type="submission" date="2022-01" db="EMBL/GenBank/DDBJ databases">
        <authorList>
            <person name="Yamashiro T."/>
            <person name="Shiraishi A."/>
            <person name="Satake H."/>
            <person name="Nakayama K."/>
        </authorList>
    </citation>
    <scope>NUCLEOTIDE SEQUENCE</scope>
</reference>
<feature type="region of interest" description="Disordered" evidence="1">
    <location>
        <begin position="288"/>
        <end position="351"/>
    </location>
</feature>
<feature type="compositionally biased region" description="Basic and acidic residues" evidence="1">
    <location>
        <begin position="295"/>
        <end position="307"/>
    </location>
</feature>
<sequence length="521" mass="59433">MSRIDGLEKDLKQTKLTMGSAIMKLVKKVKKLEGILKRRNVVLSDSEEEEPKAQGRKIQDDPLVSLVQGLVTPSKTTINALGEEQVEDISPTTLEAAKTLSRVASQNPKSIDKGRRYKRRKETKGKKVVTSLDFQEGVNTAEGVNTGSIKVSTVSEQVSTDSIKKSIPSPDKGQREGKAHMIIEEAPKKTKEQIRQEEAKEEEELNEEQKQRRAQVQFKAQHYTDEDWDLIRAKIEANAELSKSMLGSDLQGEDFAKKMVELNQGTWKLSQLKNLNFEEVKEEFDKLMKQTSKRLKSDEAKDDEPTKKTGKRRKPMARKGLHTDLDKNDSEGLDEASEQDNSASGTKIPINHVPVAMKSPSIATYKIIKQGEKGVYQIVREDGTDIVYINFGAMLKDISRDDLTELYRIVMNRYGMNGPEDELEKVLWEYLKNMFEEPLSTDPIWSLLGEQRIISWRYYDTCRVHCLNLESMDIYMLIERKYPLSAEVCKAMLDKKLQGGKPDEDCYKMLKMMEKQAGIRK</sequence>
<organism evidence="2 3">
    <name type="scientific">Tanacetum coccineum</name>
    <dbReference type="NCBI Taxonomy" id="301880"/>
    <lineage>
        <taxon>Eukaryota</taxon>
        <taxon>Viridiplantae</taxon>
        <taxon>Streptophyta</taxon>
        <taxon>Embryophyta</taxon>
        <taxon>Tracheophyta</taxon>
        <taxon>Spermatophyta</taxon>
        <taxon>Magnoliopsida</taxon>
        <taxon>eudicotyledons</taxon>
        <taxon>Gunneridae</taxon>
        <taxon>Pentapetalae</taxon>
        <taxon>asterids</taxon>
        <taxon>campanulids</taxon>
        <taxon>Asterales</taxon>
        <taxon>Asteraceae</taxon>
        <taxon>Asteroideae</taxon>
        <taxon>Anthemideae</taxon>
        <taxon>Anthemidinae</taxon>
        <taxon>Tanacetum</taxon>
    </lineage>
</organism>
<feature type="compositionally biased region" description="Basic and acidic residues" evidence="1">
    <location>
        <begin position="321"/>
        <end position="330"/>
    </location>
</feature>
<dbReference type="Proteomes" id="UP001151760">
    <property type="component" value="Unassembled WGS sequence"/>
</dbReference>
<dbReference type="EMBL" id="BQNB010012615">
    <property type="protein sequence ID" value="GJT05781.1"/>
    <property type="molecule type" value="Genomic_DNA"/>
</dbReference>
<feature type="region of interest" description="Disordered" evidence="1">
    <location>
        <begin position="189"/>
        <end position="212"/>
    </location>
</feature>
<accession>A0ABQ5ASZ6</accession>
<comment type="caution">
    <text evidence="2">The sequence shown here is derived from an EMBL/GenBank/DDBJ whole genome shotgun (WGS) entry which is preliminary data.</text>
</comment>
<evidence type="ECO:0000313" key="3">
    <source>
        <dbReference type="Proteomes" id="UP001151760"/>
    </source>
</evidence>
<proteinExistence type="predicted"/>
<feature type="compositionally biased region" description="Basic and acidic residues" evidence="1">
    <location>
        <begin position="189"/>
        <end position="198"/>
    </location>
</feature>
<evidence type="ECO:0000313" key="2">
    <source>
        <dbReference type="EMBL" id="GJT05781.1"/>
    </source>
</evidence>
<evidence type="ECO:0000256" key="1">
    <source>
        <dbReference type="SAM" id="MobiDB-lite"/>
    </source>
</evidence>
<feature type="compositionally biased region" description="Basic residues" evidence="1">
    <location>
        <begin position="308"/>
        <end position="320"/>
    </location>
</feature>
<gene>
    <name evidence="2" type="ORF">Tco_0840243</name>
</gene>